<dbReference type="RefSeq" id="WP_002719066.1">
    <property type="nucleotide sequence ID" value="NZ_UFSI01000001.1"/>
</dbReference>
<dbReference type="EMBL" id="UIGB01000001">
    <property type="protein sequence ID" value="SUU84215.1"/>
    <property type="molecule type" value="Genomic_DNA"/>
</dbReference>
<dbReference type="EMBL" id="UIGB01000003">
    <property type="protein sequence ID" value="SUW28221.1"/>
    <property type="molecule type" value="Genomic_DNA"/>
</dbReference>
<evidence type="ECO:0008006" key="4">
    <source>
        <dbReference type="Google" id="ProtNLM"/>
    </source>
</evidence>
<dbReference type="AlphaFoldDB" id="A0A380W7S8"/>
<evidence type="ECO:0000313" key="1">
    <source>
        <dbReference type="EMBL" id="SUU84215.1"/>
    </source>
</evidence>
<evidence type="ECO:0000313" key="3">
    <source>
        <dbReference type="Proteomes" id="UP000254343"/>
    </source>
</evidence>
<proteinExistence type="predicted"/>
<name>A0A380W7S8_AFIFE</name>
<evidence type="ECO:0000313" key="2">
    <source>
        <dbReference type="EMBL" id="SUW28221.1"/>
    </source>
</evidence>
<gene>
    <name evidence="1" type="ORF">NCTC12722_01402</name>
    <name evidence="2" type="ORF">NCTC12722_04117</name>
</gene>
<organism evidence="1 3">
    <name type="scientific">Afipia felis</name>
    <name type="common">Cat scratch disease bacillus</name>
    <dbReference type="NCBI Taxonomy" id="1035"/>
    <lineage>
        <taxon>Bacteria</taxon>
        <taxon>Pseudomonadati</taxon>
        <taxon>Pseudomonadota</taxon>
        <taxon>Alphaproteobacteria</taxon>
        <taxon>Hyphomicrobiales</taxon>
        <taxon>Nitrobacteraceae</taxon>
        <taxon>Afipia</taxon>
    </lineage>
</organism>
<sequence length="141" mass="16038">MIERSKGPPGPICDLQYFAGRANELHLLRDRVAELEDLLGLGDQTRSKLRLLGMRRGPATFVSVLYARQGVATNAHIFAVMYGSSLDCDQPNDAILKVWAHHARKVLDNHEIKFETVWREGYRLDAKNRARLKTLLDEVQL</sequence>
<accession>A0A380W7S8</accession>
<dbReference type="Proteomes" id="UP000254343">
    <property type="component" value="Unassembled WGS sequence"/>
</dbReference>
<protein>
    <recommendedName>
        <fullName evidence="4">OmpR/PhoB-type domain-containing protein</fullName>
    </recommendedName>
</protein>
<reference evidence="1 3" key="1">
    <citation type="submission" date="2018-06" db="EMBL/GenBank/DDBJ databases">
        <authorList>
            <consortium name="Pathogen Informatics"/>
            <person name="Doyle S."/>
        </authorList>
    </citation>
    <scope>NUCLEOTIDE SEQUENCE [LARGE SCALE GENOMIC DNA]</scope>
    <source>
        <strain evidence="1 3">NCTC12722</strain>
    </source>
</reference>